<reference evidence="1 2" key="1">
    <citation type="journal article" date="2019" name="Nat. Ecol. Evol.">
        <title>Megaphylogeny resolves global patterns of mushroom evolution.</title>
        <authorList>
            <person name="Varga T."/>
            <person name="Krizsan K."/>
            <person name="Foldi C."/>
            <person name="Dima B."/>
            <person name="Sanchez-Garcia M."/>
            <person name="Sanchez-Ramirez S."/>
            <person name="Szollosi G.J."/>
            <person name="Szarkandi J.G."/>
            <person name="Papp V."/>
            <person name="Albert L."/>
            <person name="Andreopoulos W."/>
            <person name="Angelini C."/>
            <person name="Antonin V."/>
            <person name="Barry K.W."/>
            <person name="Bougher N.L."/>
            <person name="Buchanan P."/>
            <person name="Buyck B."/>
            <person name="Bense V."/>
            <person name="Catcheside P."/>
            <person name="Chovatia M."/>
            <person name="Cooper J."/>
            <person name="Damon W."/>
            <person name="Desjardin D."/>
            <person name="Finy P."/>
            <person name="Geml J."/>
            <person name="Haridas S."/>
            <person name="Hughes K."/>
            <person name="Justo A."/>
            <person name="Karasinski D."/>
            <person name="Kautmanova I."/>
            <person name="Kiss B."/>
            <person name="Kocsube S."/>
            <person name="Kotiranta H."/>
            <person name="LaButti K.M."/>
            <person name="Lechner B.E."/>
            <person name="Liimatainen K."/>
            <person name="Lipzen A."/>
            <person name="Lukacs Z."/>
            <person name="Mihaltcheva S."/>
            <person name="Morgado L.N."/>
            <person name="Niskanen T."/>
            <person name="Noordeloos M.E."/>
            <person name="Ohm R.A."/>
            <person name="Ortiz-Santana B."/>
            <person name="Ovrebo C."/>
            <person name="Racz N."/>
            <person name="Riley R."/>
            <person name="Savchenko A."/>
            <person name="Shiryaev A."/>
            <person name="Soop K."/>
            <person name="Spirin V."/>
            <person name="Szebenyi C."/>
            <person name="Tomsovsky M."/>
            <person name="Tulloss R.E."/>
            <person name="Uehling J."/>
            <person name="Grigoriev I.V."/>
            <person name="Vagvolgyi C."/>
            <person name="Papp T."/>
            <person name="Martin F.M."/>
            <person name="Miettinen O."/>
            <person name="Hibbett D.S."/>
            <person name="Nagy L.G."/>
        </authorList>
    </citation>
    <scope>NUCLEOTIDE SEQUENCE [LARGE SCALE GENOMIC DNA]</scope>
    <source>
        <strain evidence="1 2">FP101781</strain>
    </source>
</reference>
<dbReference type="EMBL" id="QPFP01000003">
    <property type="protein sequence ID" value="TEB38472.1"/>
    <property type="molecule type" value="Genomic_DNA"/>
</dbReference>
<keyword evidence="2" id="KW-1185">Reference proteome</keyword>
<comment type="caution">
    <text evidence="1">The sequence shown here is derived from an EMBL/GenBank/DDBJ whole genome shotgun (WGS) entry which is preliminary data.</text>
</comment>
<organism evidence="1 2">
    <name type="scientific">Coprinellus micaceus</name>
    <name type="common">Glistening ink-cap mushroom</name>
    <name type="synonym">Coprinus micaceus</name>
    <dbReference type="NCBI Taxonomy" id="71717"/>
    <lineage>
        <taxon>Eukaryota</taxon>
        <taxon>Fungi</taxon>
        <taxon>Dikarya</taxon>
        <taxon>Basidiomycota</taxon>
        <taxon>Agaricomycotina</taxon>
        <taxon>Agaricomycetes</taxon>
        <taxon>Agaricomycetidae</taxon>
        <taxon>Agaricales</taxon>
        <taxon>Agaricineae</taxon>
        <taxon>Psathyrellaceae</taxon>
        <taxon>Coprinellus</taxon>
    </lineage>
</organism>
<evidence type="ECO:0000313" key="1">
    <source>
        <dbReference type="EMBL" id="TEB38472.1"/>
    </source>
</evidence>
<evidence type="ECO:0000313" key="2">
    <source>
        <dbReference type="Proteomes" id="UP000298030"/>
    </source>
</evidence>
<gene>
    <name evidence="1" type="ORF">FA13DRAFT_754803</name>
</gene>
<dbReference type="Proteomes" id="UP000298030">
    <property type="component" value="Unassembled WGS sequence"/>
</dbReference>
<accession>A0A4Y7TXY3</accession>
<protein>
    <submittedName>
        <fullName evidence="1">Uncharacterized protein</fullName>
    </submittedName>
</protein>
<proteinExistence type="predicted"/>
<sequence>MMFEAFGFTGGNLHWRKLSQLPSVGRFGGTHRLLLYIVTSVVVCSLYPGPMTKFSCLHNPRCFFPLSTSQAGLSSRIGRALPGIRQNHGCRAQNFSGPKRAIGQCILSDILTAFAP</sequence>
<dbReference type="AlphaFoldDB" id="A0A4Y7TXY3"/>
<name>A0A4Y7TXY3_COPMI</name>